<dbReference type="InParanoid" id="A0A2K1JQG3"/>
<dbReference type="AlphaFoldDB" id="A0A2K1JQG3"/>
<protein>
    <submittedName>
        <fullName evidence="1 2">Uncharacterized protein</fullName>
    </submittedName>
</protein>
<dbReference type="Gramene" id="Pp3c12_11915V3.1">
    <property type="protein sequence ID" value="PAC:32972832.CDS.1"/>
    <property type="gene ID" value="Pp3c12_11915"/>
</dbReference>
<proteinExistence type="predicted"/>
<reference evidence="1 3" key="1">
    <citation type="journal article" date="2008" name="Science">
        <title>The Physcomitrella genome reveals evolutionary insights into the conquest of land by plants.</title>
        <authorList>
            <person name="Rensing S."/>
            <person name="Lang D."/>
            <person name="Zimmer A."/>
            <person name="Terry A."/>
            <person name="Salamov A."/>
            <person name="Shapiro H."/>
            <person name="Nishiyama T."/>
            <person name="Perroud P.-F."/>
            <person name="Lindquist E."/>
            <person name="Kamisugi Y."/>
            <person name="Tanahashi T."/>
            <person name="Sakakibara K."/>
            <person name="Fujita T."/>
            <person name="Oishi K."/>
            <person name="Shin-I T."/>
            <person name="Kuroki Y."/>
            <person name="Toyoda A."/>
            <person name="Suzuki Y."/>
            <person name="Hashimoto A."/>
            <person name="Yamaguchi K."/>
            <person name="Sugano A."/>
            <person name="Kohara Y."/>
            <person name="Fujiyama A."/>
            <person name="Anterola A."/>
            <person name="Aoki S."/>
            <person name="Ashton N."/>
            <person name="Barbazuk W.B."/>
            <person name="Barker E."/>
            <person name="Bennetzen J."/>
            <person name="Bezanilla M."/>
            <person name="Blankenship R."/>
            <person name="Cho S.H."/>
            <person name="Dutcher S."/>
            <person name="Estelle M."/>
            <person name="Fawcett J.A."/>
            <person name="Gundlach H."/>
            <person name="Hanada K."/>
            <person name="Heyl A."/>
            <person name="Hicks K.A."/>
            <person name="Hugh J."/>
            <person name="Lohr M."/>
            <person name="Mayer K."/>
            <person name="Melkozernov A."/>
            <person name="Murata T."/>
            <person name="Nelson D."/>
            <person name="Pils B."/>
            <person name="Prigge M."/>
            <person name="Reiss B."/>
            <person name="Renner T."/>
            <person name="Rombauts S."/>
            <person name="Rushton P."/>
            <person name="Sanderfoot A."/>
            <person name="Schween G."/>
            <person name="Shiu S.-H."/>
            <person name="Stueber K."/>
            <person name="Theodoulou F.L."/>
            <person name="Tu H."/>
            <person name="Van de Peer Y."/>
            <person name="Verrier P.J."/>
            <person name="Waters E."/>
            <person name="Wood A."/>
            <person name="Yang L."/>
            <person name="Cove D."/>
            <person name="Cuming A."/>
            <person name="Hasebe M."/>
            <person name="Lucas S."/>
            <person name="Mishler D.B."/>
            <person name="Reski R."/>
            <person name="Grigoriev I."/>
            <person name="Quatrano R.S."/>
            <person name="Boore J.L."/>
        </authorList>
    </citation>
    <scope>NUCLEOTIDE SEQUENCE [LARGE SCALE GENOMIC DNA]</scope>
    <source>
        <strain evidence="2 3">cv. Gransden 2004</strain>
    </source>
</reference>
<organism evidence="1">
    <name type="scientific">Physcomitrium patens</name>
    <name type="common">Spreading-leaved earth moss</name>
    <name type="synonym">Physcomitrella patens</name>
    <dbReference type="NCBI Taxonomy" id="3218"/>
    <lineage>
        <taxon>Eukaryota</taxon>
        <taxon>Viridiplantae</taxon>
        <taxon>Streptophyta</taxon>
        <taxon>Embryophyta</taxon>
        <taxon>Bryophyta</taxon>
        <taxon>Bryophytina</taxon>
        <taxon>Bryopsida</taxon>
        <taxon>Funariidae</taxon>
        <taxon>Funariales</taxon>
        <taxon>Funariaceae</taxon>
        <taxon>Physcomitrium</taxon>
    </lineage>
</organism>
<sequence>MREMDYLTRICSSAHQRERNTCWRHHEHCQYCAVLSFIAPSMILGCVKRAWFGKLTIFIYLLHNICGVW</sequence>
<reference evidence="2" key="3">
    <citation type="submission" date="2020-12" db="UniProtKB">
        <authorList>
            <consortium name="EnsemblPlants"/>
        </authorList>
    </citation>
    <scope>IDENTIFICATION</scope>
</reference>
<keyword evidence="3" id="KW-1185">Reference proteome</keyword>
<dbReference type="EnsemblPlants" id="Pp3c12_11915V3.1">
    <property type="protein sequence ID" value="PAC:32972832.CDS.1"/>
    <property type="gene ID" value="Pp3c12_11915"/>
</dbReference>
<name>A0A2K1JQG3_PHYPA</name>
<dbReference type="EMBL" id="ABEU02000012">
    <property type="protein sequence ID" value="PNR43780.1"/>
    <property type="molecule type" value="Genomic_DNA"/>
</dbReference>
<evidence type="ECO:0000313" key="1">
    <source>
        <dbReference type="EMBL" id="PNR43780.1"/>
    </source>
</evidence>
<reference evidence="1 3" key="2">
    <citation type="journal article" date="2018" name="Plant J.">
        <title>The Physcomitrella patens chromosome-scale assembly reveals moss genome structure and evolution.</title>
        <authorList>
            <person name="Lang D."/>
            <person name="Ullrich K.K."/>
            <person name="Murat F."/>
            <person name="Fuchs J."/>
            <person name="Jenkins J."/>
            <person name="Haas F.B."/>
            <person name="Piednoel M."/>
            <person name="Gundlach H."/>
            <person name="Van Bel M."/>
            <person name="Meyberg R."/>
            <person name="Vives C."/>
            <person name="Morata J."/>
            <person name="Symeonidi A."/>
            <person name="Hiss M."/>
            <person name="Muchero W."/>
            <person name="Kamisugi Y."/>
            <person name="Saleh O."/>
            <person name="Blanc G."/>
            <person name="Decker E.L."/>
            <person name="van Gessel N."/>
            <person name="Grimwood J."/>
            <person name="Hayes R.D."/>
            <person name="Graham S.W."/>
            <person name="Gunter L.E."/>
            <person name="McDaniel S.F."/>
            <person name="Hoernstein S.N.W."/>
            <person name="Larsson A."/>
            <person name="Li F.W."/>
            <person name="Perroud P.F."/>
            <person name="Phillips J."/>
            <person name="Ranjan P."/>
            <person name="Rokshar D.S."/>
            <person name="Rothfels C.J."/>
            <person name="Schneider L."/>
            <person name="Shu S."/>
            <person name="Stevenson D.W."/>
            <person name="Thummler F."/>
            <person name="Tillich M."/>
            <person name="Villarreal Aguilar J.C."/>
            <person name="Widiez T."/>
            <person name="Wong G.K."/>
            <person name="Wymore A."/>
            <person name="Zhang Y."/>
            <person name="Zimmer A.D."/>
            <person name="Quatrano R.S."/>
            <person name="Mayer K.F.X."/>
            <person name="Goodstein D."/>
            <person name="Casacuberta J.M."/>
            <person name="Vandepoele K."/>
            <person name="Reski R."/>
            <person name="Cuming A.C."/>
            <person name="Tuskan G.A."/>
            <person name="Maumus F."/>
            <person name="Salse J."/>
            <person name="Schmutz J."/>
            <person name="Rensing S.A."/>
        </authorList>
    </citation>
    <scope>NUCLEOTIDE SEQUENCE [LARGE SCALE GENOMIC DNA]</scope>
    <source>
        <strain evidence="2 3">cv. Gransden 2004</strain>
    </source>
</reference>
<accession>A0A2K1JQG3</accession>
<dbReference type="Proteomes" id="UP000006727">
    <property type="component" value="Chromosome 12"/>
</dbReference>
<evidence type="ECO:0000313" key="3">
    <source>
        <dbReference type="Proteomes" id="UP000006727"/>
    </source>
</evidence>
<gene>
    <name evidence="1" type="ORF">PHYPA_016163</name>
</gene>
<evidence type="ECO:0000313" key="2">
    <source>
        <dbReference type="EnsemblPlants" id="PAC:32972832.CDS.1"/>
    </source>
</evidence>